<feature type="signal peptide" evidence="1">
    <location>
        <begin position="1"/>
        <end position="22"/>
    </location>
</feature>
<feature type="non-terminal residue" evidence="2">
    <location>
        <position position="1"/>
    </location>
</feature>
<keyword evidence="1" id="KW-0732">Signal</keyword>
<reference evidence="2 3" key="1">
    <citation type="submission" date="2015-08" db="EMBL/GenBank/DDBJ databases">
        <title>The genome of the Asian arowana (Scleropages formosus).</title>
        <authorList>
            <person name="Tan M.H."/>
            <person name="Gan H.M."/>
            <person name="Croft L.J."/>
            <person name="Austin C.M."/>
        </authorList>
    </citation>
    <scope>NUCLEOTIDE SEQUENCE [LARGE SCALE GENOMIC DNA]</scope>
    <source>
        <strain evidence="2">Aro1</strain>
    </source>
</reference>
<dbReference type="Proteomes" id="UP000034805">
    <property type="component" value="Unassembled WGS sequence"/>
</dbReference>
<evidence type="ECO:0000313" key="3">
    <source>
        <dbReference type="Proteomes" id="UP000034805"/>
    </source>
</evidence>
<accession>A0A0P7VK23</accession>
<evidence type="ECO:0000256" key="1">
    <source>
        <dbReference type="SAM" id="SignalP"/>
    </source>
</evidence>
<dbReference type="EMBL" id="JARO02001203">
    <property type="protein sequence ID" value="KPP76156.1"/>
    <property type="molecule type" value="Genomic_DNA"/>
</dbReference>
<feature type="chain" id="PRO_5006143795" evidence="1">
    <location>
        <begin position="23"/>
        <end position="48"/>
    </location>
</feature>
<gene>
    <name evidence="2" type="ORF">Z043_104519</name>
</gene>
<name>A0A0P7VK23_SCLFO</name>
<comment type="caution">
    <text evidence="2">The sequence shown here is derived from an EMBL/GenBank/DDBJ whole genome shotgun (WGS) entry which is preliminary data.</text>
</comment>
<sequence>KVATAVLLLAASWCLRWKSVLSDSIIHIAFNYLHKKEKSAGKILHEMR</sequence>
<dbReference type="AlphaFoldDB" id="A0A0P7VK23"/>
<evidence type="ECO:0000313" key="2">
    <source>
        <dbReference type="EMBL" id="KPP76156.1"/>
    </source>
</evidence>
<organism evidence="2 3">
    <name type="scientific">Scleropages formosus</name>
    <name type="common">Asian bonytongue</name>
    <name type="synonym">Osteoglossum formosum</name>
    <dbReference type="NCBI Taxonomy" id="113540"/>
    <lineage>
        <taxon>Eukaryota</taxon>
        <taxon>Metazoa</taxon>
        <taxon>Chordata</taxon>
        <taxon>Craniata</taxon>
        <taxon>Vertebrata</taxon>
        <taxon>Euteleostomi</taxon>
        <taxon>Actinopterygii</taxon>
        <taxon>Neopterygii</taxon>
        <taxon>Teleostei</taxon>
        <taxon>Osteoglossocephala</taxon>
        <taxon>Osteoglossomorpha</taxon>
        <taxon>Osteoglossiformes</taxon>
        <taxon>Osteoglossidae</taxon>
        <taxon>Scleropages</taxon>
    </lineage>
</organism>
<proteinExistence type="predicted"/>
<protein>
    <submittedName>
        <fullName evidence="2">Uncharacterized protein</fullName>
    </submittedName>
</protein>